<organism evidence="10 11">
    <name type="scientific">Candidatus Acidiferrum panamense</name>
    <dbReference type="NCBI Taxonomy" id="2741543"/>
    <lineage>
        <taxon>Bacteria</taxon>
        <taxon>Pseudomonadati</taxon>
        <taxon>Acidobacteriota</taxon>
        <taxon>Terriglobia</taxon>
        <taxon>Candidatus Acidiferrales</taxon>
        <taxon>Candidatus Acidiferrum</taxon>
    </lineage>
</organism>
<dbReference type="Pfam" id="PF12704">
    <property type="entry name" value="MacB_PCD"/>
    <property type="match status" value="2"/>
</dbReference>
<dbReference type="InterPro" id="IPR003838">
    <property type="entry name" value="ABC3_permease_C"/>
</dbReference>
<evidence type="ECO:0000256" key="5">
    <source>
        <dbReference type="ARBA" id="ARBA00023136"/>
    </source>
</evidence>
<name>A0A7V8NT89_9BACT</name>
<comment type="subcellular location">
    <subcellularLocation>
        <location evidence="1">Cell membrane</location>
        <topology evidence="1">Multi-pass membrane protein</topology>
    </subcellularLocation>
</comment>
<feature type="domain" description="MacB-like periplasmic core" evidence="9">
    <location>
        <begin position="22"/>
        <end position="244"/>
    </location>
</feature>
<evidence type="ECO:0000256" key="2">
    <source>
        <dbReference type="ARBA" id="ARBA00022475"/>
    </source>
</evidence>
<sequence>MDVWYGARVLRKNRGFALVGITSLALAIGANTAIFSLLNGLALRALPVPHPEQLVRFGAQSGDETFVALSLPLFEQISKDQKVFSSTFAWLGDRLSTVEINGALSRNNIWAVTGNFYPELDGTPELGRLIGPEDDDLKAASPTPVAVLAYNFWQRHYGRDRTVVGKILKIEGAAFTIIGVSREGFTGISTERPAEITIPFTAEPLLSGDRDMRHLWQADAFWLEAAGRLKPHRRIEEARAQLDSLWPAIRDGLVPSNLAPAQRARFLGLHMKVEPGEKGASVLRKQFTKPLYVLLAISGMVLLVACVNLATLMLSRAAARSQEIAVRIALGASRTRLARQTLTESVMLSVAGTLAAFFLAHWWSRSLANFILSQFFNAPAQLNLAPDMRVLVSTATVAILTGVLFGLAPAWRATREDPNFALQKSASKFSRGTGRLGRNLIVTQVALSLVLLTAAGLFIRTLRKLRAVEPGYQAQGVLDASLYPKPGGYKNLDWVNYYRELTARISRLPGVESAGIVKMSLGWRAWKEDVRSNEATNAGVKVDLSLVMPGFFHTVGIYPERGRIFDWRDDDQAPRAAVVSQSLAKRLFGDREAIGQRLEITSEPSWQKVEIVGIASDASLYDIREHAPPTLYLPTTQFGEYMGWSQMMLRTKANPAAMANEVRQTVDSMGHEYVAKTHMIVETVDRSILRERIFAILSVFFGGLALLLAGIGLYGLMAYNVTRRTQEIGVRIALGAARREVLSMVLRETLGLTSIGIALGLAFALATSQLIANMLYGVPAQDPVTLVAVSVVLTAVATVAGWIPARRAMLVDPMVALRYE</sequence>
<feature type="transmembrane region" description="Helical" evidence="7">
    <location>
        <begin position="16"/>
        <end position="38"/>
    </location>
</feature>
<dbReference type="Proteomes" id="UP000567293">
    <property type="component" value="Unassembled WGS sequence"/>
</dbReference>
<feature type="transmembrane region" description="Helical" evidence="7">
    <location>
        <begin position="346"/>
        <end position="363"/>
    </location>
</feature>
<keyword evidence="5 7" id="KW-0472">Membrane</keyword>
<feature type="transmembrane region" description="Helical" evidence="7">
    <location>
        <begin position="390"/>
        <end position="411"/>
    </location>
</feature>
<feature type="transmembrane region" description="Helical" evidence="7">
    <location>
        <begin position="749"/>
        <end position="772"/>
    </location>
</feature>
<keyword evidence="2" id="KW-1003">Cell membrane</keyword>
<feature type="transmembrane region" description="Helical" evidence="7">
    <location>
        <begin position="784"/>
        <end position="805"/>
    </location>
</feature>
<evidence type="ECO:0000256" key="4">
    <source>
        <dbReference type="ARBA" id="ARBA00022989"/>
    </source>
</evidence>
<dbReference type="PANTHER" id="PTHR30572:SF4">
    <property type="entry name" value="ABC TRANSPORTER PERMEASE YTRF"/>
    <property type="match status" value="1"/>
</dbReference>
<accession>A0A7V8NT89</accession>
<evidence type="ECO:0000313" key="10">
    <source>
        <dbReference type="EMBL" id="MBA0086976.1"/>
    </source>
</evidence>
<dbReference type="GO" id="GO:0022857">
    <property type="term" value="F:transmembrane transporter activity"/>
    <property type="evidence" value="ECO:0007669"/>
    <property type="project" value="TreeGrafter"/>
</dbReference>
<dbReference type="AlphaFoldDB" id="A0A7V8NT89"/>
<evidence type="ECO:0000256" key="1">
    <source>
        <dbReference type="ARBA" id="ARBA00004651"/>
    </source>
</evidence>
<evidence type="ECO:0000313" key="11">
    <source>
        <dbReference type="Proteomes" id="UP000567293"/>
    </source>
</evidence>
<dbReference type="NCBIfam" id="TIGR03434">
    <property type="entry name" value="ADOP"/>
    <property type="match status" value="1"/>
</dbReference>
<dbReference type="PANTHER" id="PTHR30572">
    <property type="entry name" value="MEMBRANE COMPONENT OF TRANSPORTER-RELATED"/>
    <property type="match status" value="1"/>
</dbReference>
<feature type="transmembrane region" description="Helical" evidence="7">
    <location>
        <begin position="693"/>
        <end position="716"/>
    </location>
</feature>
<keyword evidence="3 7" id="KW-0812">Transmembrane</keyword>
<gene>
    <name evidence="10" type="ORF">HRJ53_18495</name>
</gene>
<evidence type="ECO:0000259" key="9">
    <source>
        <dbReference type="Pfam" id="PF12704"/>
    </source>
</evidence>
<feature type="domain" description="ABC3 transporter permease C-terminal" evidence="8">
    <location>
        <begin position="296"/>
        <end position="418"/>
    </location>
</feature>
<dbReference type="InterPro" id="IPR050250">
    <property type="entry name" value="Macrolide_Exporter_MacB"/>
</dbReference>
<feature type="domain" description="MacB-like periplasmic core" evidence="9">
    <location>
        <begin position="480"/>
        <end position="664"/>
    </location>
</feature>
<feature type="transmembrane region" description="Helical" evidence="7">
    <location>
        <begin position="291"/>
        <end position="314"/>
    </location>
</feature>
<comment type="similarity">
    <text evidence="6">Belongs to the ABC-4 integral membrane protein family.</text>
</comment>
<feature type="domain" description="ABC3 transporter permease C-terminal" evidence="8">
    <location>
        <begin position="700"/>
        <end position="809"/>
    </location>
</feature>
<proteinExistence type="inferred from homology"/>
<dbReference type="Pfam" id="PF02687">
    <property type="entry name" value="FtsX"/>
    <property type="match status" value="2"/>
</dbReference>
<reference evidence="10" key="1">
    <citation type="submission" date="2020-06" db="EMBL/GenBank/DDBJ databases">
        <title>Legume-microbial interactions unlock mineral nutrients during tropical forest succession.</title>
        <authorList>
            <person name="Epihov D.Z."/>
        </authorList>
    </citation>
    <scope>NUCLEOTIDE SEQUENCE [LARGE SCALE GENOMIC DNA]</scope>
    <source>
        <strain evidence="10">Pan2503</strain>
    </source>
</reference>
<dbReference type="EMBL" id="JACDQQ010001767">
    <property type="protein sequence ID" value="MBA0086976.1"/>
    <property type="molecule type" value="Genomic_DNA"/>
</dbReference>
<evidence type="ECO:0000256" key="7">
    <source>
        <dbReference type="SAM" id="Phobius"/>
    </source>
</evidence>
<evidence type="ECO:0000256" key="6">
    <source>
        <dbReference type="ARBA" id="ARBA00038076"/>
    </source>
</evidence>
<feature type="transmembrane region" description="Helical" evidence="7">
    <location>
        <begin position="440"/>
        <end position="459"/>
    </location>
</feature>
<evidence type="ECO:0000259" key="8">
    <source>
        <dbReference type="Pfam" id="PF02687"/>
    </source>
</evidence>
<protein>
    <submittedName>
        <fullName evidence="10">ABC transporter permease</fullName>
    </submittedName>
</protein>
<comment type="caution">
    <text evidence="10">The sequence shown here is derived from an EMBL/GenBank/DDBJ whole genome shotgun (WGS) entry which is preliminary data.</text>
</comment>
<keyword evidence="4 7" id="KW-1133">Transmembrane helix</keyword>
<evidence type="ECO:0000256" key="3">
    <source>
        <dbReference type="ARBA" id="ARBA00022692"/>
    </source>
</evidence>
<keyword evidence="11" id="KW-1185">Reference proteome</keyword>
<dbReference type="InterPro" id="IPR017800">
    <property type="entry name" value="ADOP"/>
</dbReference>
<dbReference type="GO" id="GO:0005886">
    <property type="term" value="C:plasma membrane"/>
    <property type="evidence" value="ECO:0007669"/>
    <property type="project" value="UniProtKB-SubCell"/>
</dbReference>
<dbReference type="InterPro" id="IPR025857">
    <property type="entry name" value="MacB_PCD"/>
</dbReference>